<keyword evidence="3" id="KW-1185">Reference proteome</keyword>
<dbReference type="PROSITE" id="PS51340">
    <property type="entry name" value="MOSC"/>
    <property type="match status" value="1"/>
</dbReference>
<dbReference type="InterPro" id="IPR005302">
    <property type="entry name" value="MoCF_Sase_C"/>
</dbReference>
<dbReference type="RefSeq" id="WP_140004328.1">
    <property type="nucleotide sequence ID" value="NZ_CP040946.1"/>
</dbReference>
<dbReference type="InterPro" id="IPR011037">
    <property type="entry name" value="Pyrv_Knase-like_insert_dom_sf"/>
</dbReference>
<reference evidence="3" key="1">
    <citation type="journal article" date="2019" name="ISME J.">
        <title>Evolution in action: habitat transition from sediment to the pelagial leads to genome streamlining in Methylophilaceae.</title>
        <authorList>
            <person name="Salcher M."/>
            <person name="Schaefle D."/>
            <person name="Kaspar M."/>
            <person name="Neuenschwander S.M."/>
            <person name="Ghai R."/>
        </authorList>
    </citation>
    <scope>NUCLEOTIDE SEQUENCE [LARGE SCALE GENOMIC DNA]</scope>
    <source>
        <strain evidence="3">MMS-M-51</strain>
    </source>
</reference>
<dbReference type="PANTHER" id="PTHR36930">
    <property type="entry name" value="METAL-SULFUR CLUSTER BIOSYNTHESIS PROTEINS YUAD-RELATED"/>
    <property type="match status" value="1"/>
</dbReference>
<proteinExistence type="predicted"/>
<accession>A0A5B8CUL7</accession>
<dbReference type="GO" id="GO:0030151">
    <property type="term" value="F:molybdenum ion binding"/>
    <property type="evidence" value="ECO:0007669"/>
    <property type="project" value="InterPro"/>
</dbReference>
<evidence type="ECO:0000313" key="3">
    <source>
        <dbReference type="Proteomes" id="UP000311008"/>
    </source>
</evidence>
<dbReference type="EMBL" id="CP040946">
    <property type="protein sequence ID" value="QDC45001.1"/>
    <property type="molecule type" value="Genomic_DNA"/>
</dbReference>
<sequence length="192" mass="20678">MQTANLRELTKQMHQPGRLERIYVRPARGAPCISLDQTLALPQLGLQGDRASAKPSSQANGSKRQVTLLQAEHLPVIAALTGQQSVDPALLRRNLIVSGFNLLAAKSLFKDQPMQLCIGEVVLEITGPCEPCSRMEHVLGRGGYNAMRGHGGVTARIIRGGLLRAGDAVQLVSEAATEEAPLQPNLWTNQGF</sequence>
<organism evidence="2 3">
    <name type="scientific">Methylophilus medardicus</name>
    <dbReference type="NCBI Taxonomy" id="2588534"/>
    <lineage>
        <taxon>Bacteria</taxon>
        <taxon>Pseudomonadati</taxon>
        <taxon>Pseudomonadota</taxon>
        <taxon>Betaproteobacteria</taxon>
        <taxon>Nitrosomonadales</taxon>
        <taxon>Methylophilaceae</taxon>
        <taxon>Methylophilus</taxon>
    </lineage>
</organism>
<dbReference type="InterPro" id="IPR052716">
    <property type="entry name" value="MOSC_domain"/>
</dbReference>
<dbReference type="Pfam" id="PF03473">
    <property type="entry name" value="MOSC"/>
    <property type="match status" value="1"/>
</dbReference>
<dbReference type="Proteomes" id="UP000311008">
    <property type="component" value="Chromosome"/>
</dbReference>
<dbReference type="PANTHER" id="PTHR36930:SF1">
    <property type="entry name" value="MOSC DOMAIN-CONTAINING PROTEIN"/>
    <property type="match status" value="1"/>
</dbReference>
<gene>
    <name evidence="2" type="ORF">FIU01_11045</name>
</gene>
<evidence type="ECO:0000313" key="2">
    <source>
        <dbReference type="EMBL" id="QDC45001.1"/>
    </source>
</evidence>
<dbReference type="GO" id="GO:0030170">
    <property type="term" value="F:pyridoxal phosphate binding"/>
    <property type="evidence" value="ECO:0007669"/>
    <property type="project" value="InterPro"/>
</dbReference>
<dbReference type="OrthoDB" id="1550913at2"/>
<dbReference type="AlphaFoldDB" id="A0A5B8CUL7"/>
<dbReference type="SUPFAM" id="SSF50800">
    <property type="entry name" value="PK beta-barrel domain-like"/>
    <property type="match status" value="1"/>
</dbReference>
<protein>
    <submittedName>
        <fullName evidence="2">MOSC domain-containing protein</fullName>
    </submittedName>
</protein>
<feature type="domain" description="MOSC" evidence="1">
    <location>
        <begin position="33"/>
        <end position="172"/>
    </location>
</feature>
<dbReference type="GO" id="GO:0003824">
    <property type="term" value="F:catalytic activity"/>
    <property type="evidence" value="ECO:0007669"/>
    <property type="project" value="InterPro"/>
</dbReference>
<dbReference type="Gene3D" id="2.40.33.20">
    <property type="entry name" value="PK beta-barrel domain-like"/>
    <property type="match status" value="1"/>
</dbReference>
<dbReference type="KEGG" id="mmec:FIU01_11045"/>
<evidence type="ECO:0000259" key="1">
    <source>
        <dbReference type="PROSITE" id="PS51340"/>
    </source>
</evidence>
<name>A0A5B8CUL7_9PROT</name>